<proteinExistence type="predicted"/>
<protein>
    <submittedName>
        <fullName evidence="1">Uncharacterized protein</fullName>
    </submittedName>
</protein>
<name>A0A5B0NTR3_PUCGR</name>
<dbReference type="Proteomes" id="UP000324748">
    <property type="component" value="Unassembled WGS sequence"/>
</dbReference>
<dbReference type="AlphaFoldDB" id="A0A5B0NTR3"/>
<evidence type="ECO:0000313" key="1">
    <source>
        <dbReference type="EMBL" id="KAA1092687.1"/>
    </source>
</evidence>
<dbReference type="EMBL" id="VSWC01000080">
    <property type="protein sequence ID" value="KAA1092687.1"/>
    <property type="molecule type" value="Genomic_DNA"/>
</dbReference>
<sequence length="207" mass="23019">MLPHLWILHESNSVRSPQSSSLDSNNETSAFLLGGDRTARGCRQCPSTRVPEDSGGQTASLRHAHEPLEEFHTPPLSTANWLFDSPRTPTHPNSQLSSISPHRCATAGDAQQLNPQIWFYGIMDIASCHTGAYISFLAHSFGSSPPVPLIAAPGDHRSAQFRVLPTRLHLNRTAQHAPQPIQLKVLIPMEYLQSNHLHWFFSVNVYF</sequence>
<keyword evidence="2" id="KW-1185">Reference proteome</keyword>
<comment type="caution">
    <text evidence="1">The sequence shown here is derived from an EMBL/GenBank/DDBJ whole genome shotgun (WGS) entry which is preliminary data.</text>
</comment>
<accession>A0A5B0NTR3</accession>
<organism evidence="1 2">
    <name type="scientific">Puccinia graminis f. sp. tritici</name>
    <dbReference type="NCBI Taxonomy" id="56615"/>
    <lineage>
        <taxon>Eukaryota</taxon>
        <taxon>Fungi</taxon>
        <taxon>Dikarya</taxon>
        <taxon>Basidiomycota</taxon>
        <taxon>Pucciniomycotina</taxon>
        <taxon>Pucciniomycetes</taxon>
        <taxon>Pucciniales</taxon>
        <taxon>Pucciniaceae</taxon>
        <taxon>Puccinia</taxon>
    </lineage>
</organism>
<reference evidence="1 2" key="1">
    <citation type="submission" date="2019-05" db="EMBL/GenBank/DDBJ databases">
        <title>Emergence of the Ug99 lineage of the wheat stem rust pathogen through somatic hybridization.</title>
        <authorList>
            <person name="Li F."/>
            <person name="Upadhyaya N.M."/>
            <person name="Sperschneider J."/>
            <person name="Matny O."/>
            <person name="Nguyen-Phuc H."/>
            <person name="Mago R."/>
            <person name="Raley C."/>
            <person name="Miller M.E."/>
            <person name="Silverstein K.A.T."/>
            <person name="Henningsen E."/>
            <person name="Hirsch C.D."/>
            <person name="Visser B."/>
            <person name="Pretorius Z.A."/>
            <person name="Steffenson B.J."/>
            <person name="Schwessinger B."/>
            <person name="Dodds P.N."/>
            <person name="Figueroa M."/>
        </authorList>
    </citation>
    <scope>NUCLEOTIDE SEQUENCE [LARGE SCALE GENOMIC DNA]</scope>
    <source>
        <strain evidence="1">21-0</strain>
    </source>
</reference>
<evidence type="ECO:0000313" key="2">
    <source>
        <dbReference type="Proteomes" id="UP000324748"/>
    </source>
</evidence>
<gene>
    <name evidence="1" type="ORF">PGT21_011233</name>
</gene>